<dbReference type="PANTHER" id="PTHR33619">
    <property type="entry name" value="POLYSACCHARIDE EXPORT PROTEIN GFCE-RELATED"/>
    <property type="match status" value="1"/>
</dbReference>
<keyword evidence="5" id="KW-1185">Reference proteome</keyword>
<evidence type="ECO:0000313" key="5">
    <source>
        <dbReference type="Proteomes" id="UP001500426"/>
    </source>
</evidence>
<protein>
    <submittedName>
        <fullName evidence="4">Polysaccharide biosynthesis/export family protein</fullName>
    </submittedName>
</protein>
<gene>
    <name evidence="4" type="ORF">GCM10022388_00440</name>
</gene>
<feature type="domain" description="Polysaccharide export protein N-terminal" evidence="3">
    <location>
        <begin position="39"/>
        <end position="118"/>
    </location>
</feature>
<proteinExistence type="predicted"/>
<accession>A0ABP7UBK4</accession>
<evidence type="ECO:0000256" key="2">
    <source>
        <dbReference type="SAM" id="Phobius"/>
    </source>
</evidence>
<dbReference type="RefSeq" id="WP_345088902.1">
    <property type="nucleotide sequence ID" value="NZ_BAABCS010000002.1"/>
</dbReference>
<dbReference type="InterPro" id="IPR003715">
    <property type="entry name" value="Poly_export_N"/>
</dbReference>
<evidence type="ECO:0000259" key="3">
    <source>
        <dbReference type="Pfam" id="PF02563"/>
    </source>
</evidence>
<keyword evidence="2" id="KW-1133">Transmembrane helix</keyword>
<comment type="caution">
    <text evidence="4">The sequence shown here is derived from an EMBL/GenBank/DDBJ whole genome shotgun (WGS) entry which is preliminary data.</text>
</comment>
<reference evidence="5" key="1">
    <citation type="journal article" date="2019" name="Int. J. Syst. Evol. Microbiol.">
        <title>The Global Catalogue of Microorganisms (GCM) 10K type strain sequencing project: providing services to taxonomists for standard genome sequencing and annotation.</title>
        <authorList>
            <consortium name="The Broad Institute Genomics Platform"/>
            <consortium name="The Broad Institute Genome Sequencing Center for Infectious Disease"/>
            <person name="Wu L."/>
            <person name="Ma J."/>
        </authorList>
    </citation>
    <scope>NUCLEOTIDE SEQUENCE [LARGE SCALE GENOMIC DNA]</scope>
    <source>
        <strain evidence="5">JCM 17068</strain>
    </source>
</reference>
<keyword evidence="1" id="KW-0732">Signal</keyword>
<dbReference type="PANTHER" id="PTHR33619:SF3">
    <property type="entry name" value="POLYSACCHARIDE EXPORT PROTEIN GFCE-RELATED"/>
    <property type="match status" value="1"/>
</dbReference>
<dbReference type="Proteomes" id="UP001500426">
    <property type="component" value="Unassembled WGS sequence"/>
</dbReference>
<dbReference type="PROSITE" id="PS51257">
    <property type="entry name" value="PROKAR_LIPOPROTEIN"/>
    <property type="match status" value="1"/>
</dbReference>
<feature type="transmembrane region" description="Helical" evidence="2">
    <location>
        <begin position="216"/>
        <end position="234"/>
    </location>
</feature>
<sequence>MKNYFFYITIIFLFLFSSCVSKKKFVYLQGSQDFSNISTNYDPIIQNDDLLSIIVTTQEVEAAVPFNLPNYLVDNEGKIDFPVIGNIQVSGYSIKELKSMLKQKLTTHLIDPVINVKILNFKVTVLGDVSLPGIKSFNNHRVTLFDAIGASGDLSVYAKRYNVLIVRDIQGLKTFNRVDITKADFVNSPFYYMDQNDLVYVEQRKAKINTTALPSLPLYASIFSLLLTVTLLVTK</sequence>
<dbReference type="InterPro" id="IPR049712">
    <property type="entry name" value="Poly_export"/>
</dbReference>
<evidence type="ECO:0000313" key="4">
    <source>
        <dbReference type="EMBL" id="GAA4039833.1"/>
    </source>
</evidence>
<organism evidence="4 5">
    <name type="scientific">Flavobacterium chungnamense</name>
    <dbReference type="NCBI Taxonomy" id="706182"/>
    <lineage>
        <taxon>Bacteria</taxon>
        <taxon>Pseudomonadati</taxon>
        <taxon>Bacteroidota</taxon>
        <taxon>Flavobacteriia</taxon>
        <taxon>Flavobacteriales</taxon>
        <taxon>Flavobacteriaceae</taxon>
        <taxon>Flavobacterium</taxon>
    </lineage>
</organism>
<keyword evidence="2" id="KW-0812">Transmembrane</keyword>
<dbReference type="Pfam" id="PF02563">
    <property type="entry name" value="Poly_export"/>
    <property type="match status" value="1"/>
</dbReference>
<keyword evidence="2" id="KW-0472">Membrane</keyword>
<name>A0ABP7UBK4_9FLAO</name>
<evidence type="ECO:0000256" key="1">
    <source>
        <dbReference type="ARBA" id="ARBA00022729"/>
    </source>
</evidence>
<dbReference type="Gene3D" id="3.30.1950.10">
    <property type="entry name" value="wza like domain"/>
    <property type="match status" value="1"/>
</dbReference>
<dbReference type="EMBL" id="BAABCS010000002">
    <property type="protein sequence ID" value="GAA4039833.1"/>
    <property type="molecule type" value="Genomic_DNA"/>
</dbReference>